<organism evidence="9 10">
    <name type="scientific">Trogon melanurus</name>
    <name type="common">Black-tailed trogon</name>
    <dbReference type="NCBI Taxonomy" id="56311"/>
    <lineage>
        <taxon>Eukaryota</taxon>
        <taxon>Metazoa</taxon>
        <taxon>Chordata</taxon>
        <taxon>Craniata</taxon>
        <taxon>Vertebrata</taxon>
        <taxon>Euteleostomi</taxon>
        <taxon>Archelosauria</taxon>
        <taxon>Archosauria</taxon>
        <taxon>Dinosauria</taxon>
        <taxon>Saurischia</taxon>
        <taxon>Theropoda</taxon>
        <taxon>Coelurosauria</taxon>
        <taxon>Aves</taxon>
        <taxon>Neognathae</taxon>
        <taxon>Neoaves</taxon>
        <taxon>Telluraves</taxon>
        <taxon>Coraciimorphae</taxon>
        <taxon>Trogoniformes</taxon>
        <taxon>Trogonidae</taxon>
        <taxon>Trogon</taxon>
    </lineage>
</organism>
<evidence type="ECO:0000256" key="7">
    <source>
        <dbReference type="PIRSR" id="PIRSR602129-50"/>
    </source>
</evidence>
<dbReference type="Gene3D" id="3.40.640.10">
    <property type="entry name" value="Type I PLP-dependent aspartate aminotransferase-like (Major domain)"/>
    <property type="match status" value="1"/>
</dbReference>
<dbReference type="InterPro" id="IPR015421">
    <property type="entry name" value="PyrdxlP-dep_Trfase_major"/>
</dbReference>
<dbReference type="PROSITE" id="PS00392">
    <property type="entry name" value="DDC_GAD_HDC_YDC"/>
    <property type="match status" value="1"/>
</dbReference>
<keyword evidence="4" id="KW-0210">Decarboxylase</keyword>
<gene>
    <name evidence="9" type="primary">Csad</name>
    <name evidence="9" type="ORF">TROMEL_R01153</name>
</gene>
<dbReference type="Gene3D" id="3.90.1150.170">
    <property type="match status" value="1"/>
</dbReference>
<evidence type="ECO:0000256" key="2">
    <source>
        <dbReference type="ARBA" id="ARBA00009533"/>
    </source>
</evidence>
<dbReference type="InterPro" id="IPR002129">
    <property type="entry name" value="PyrdxlP-dep_de-COase"/>
</dbReference>
<comment type="similarity">
    <text evidence="2 8">Belongs to the group II decarboxylase family.</text>
</comment>
<dbReference type="GO" id="GO:0030170">
    <property type="term" value="F:pyridoxal phosphate binding"/>
    <property type="evidence" value="ECO:0007669"/>
    <property type="project" value="InterPro"/>
</dbReference>
<evidence type="ECO:0000256" key="1">
    <source>
        <dbReference type="ARBA" id="ARBA00001933"/>
    </source>
</evidence>
<dbReference type="AlphaFoldDB" id="A0A7L0EVT3"/>
<feature type="modified residue" description="N6-(pyridoxal phosphate)lysine" evidence="7">
    <location>
        <position position="233"/>
    </location>
</feature>
<dbReference type="GO" id="GO:0042412">
    <property type="term" value="P:taurine biosynthetic process"/>
    <property type="evidence" value="ECO:0007669"/>
    <property type="project" value="TreeGrafter"/>
</dbReference>
<proteinExistence type="inferred from homology"/>
<dbReference type="SUPFAM" id="SSF53383">
    <property type="entry name" value="PLP-dependent transferases"/>
    <property type="match status" value="1"/>
</dbReference>
<feature type="non-terminal residue" evidence="9">
    <location>
        <position position="425"/>
    </location>
</feature>
<evidence type="ECO:0000256" key="4">
    <source>
        <dbReference type="ARBA" id="ARBA00022793"/>
    </source>
</evidence>
<comment type="cofactor">
    <cofactor evidence="1 7 8">
        <name>pyridoxal 5'-phosphate</name>
        <dbReference type="ChEBI" id="CHEBI:597326"/>
    </cofactor>
</comment>
<dbReference type="FunFam" id="3.40.640.10:FF:000016">
    <property type="entry name" value="Glutamate decarboxylase like 1"/>
    <property type="match status" value="1"/>
</dbReference>
<keyword evidence="6 8" id="KW-0456">Lyase</keyword>
<evidence type="ECO:0000256" key="3">
    <source>
        <dbReference type="ARBA" id="ARBA00011738"/>
    </source>
</evidence>
<dbReference type="GO" id="GO:0004782">
    <property type="term" value="F:sulfinoalanine decarboxylase activity"/>
    <property type="evidence" value="ECO:0007669"/>
    <property type="project" value="TreeGrafter"/>
</dbReference>
<dbReference type="GO" id="GO:0005737">
    <property type="term" value="C:cytoplasm"/>
    <property type="evidence" value="ECO:0007669"/>
    <property type="project" value="TreeGrafter"/>
</dbReference>
<dbReference type="CDD" id="cd06450">
    <property type="entry name" value="DOPA_deC_like"/>
    <property type="match status" value="1"/>
</dbReference>
<protein>
    <submittedName>
        <fullName evidence="9">CSAD decarboxylase</fullName>
    </submittedName>
</protein>
<evidence type="ECO:0000313" key="10">
    <source>
        <dbReference type="Proteomes" id="UP000550660"/>
    </source>
</evidence>
<keyword evidence="10" id="KW-1185">Reference proteome</keyword>
<dbReference type="PANTHER" id="PTHR45677:SF8">
    <property type="entry name" value="CYSTEINE SULFINIC ACID DECARBOXYLASE"/>
    <property type="match status" value="1"/>
</dbReference>
<accession>A0A7L0EVT3</accession>
<feature type="non-terminal residue" evidence="9">
    <location>
        <position position="1"/>
    </location>
</feature>
<dbReference type="GO" id="GO:0019752">
    <property type="term" value="P:carboxylic acid metabolic process"/>
    <property type="evidence" value="ECO:0007669"/>
    <property type="project" value="InterPro"/>
</dbReference>
<keyword evidence="5 7" id="KW-0663">Pyridoxal phosphate</keyword>
<evidence type="ECO:0000256" key="8">
    <source>
        <dbReference type="RuleBase" id="RU000382"/>
    </source>
</evidence>
<comment type="caution">
    <text evidence="9">The sequence shown here is derived from an EMBL/GenBank/DDBJ whole genome shotgun (WGS) entry which is preliminary data.</text>
</comment>
<comment type="subunit">
    <text evidence="3">Homodimer.</text>
</comment>
<dbReference type="PANTHER" id="PTHR45677">
    <property type="entry name" value="GLUTAMATE DECARBOXYLASE-RELATED"/>
    <property type="match status" value="1"/>
</dbReference>
<dbReference type="Proteomes" id="UP000550660">
    <property type="component" value="Unassembled WGS sequence"/>
</dbReference>
<dbReference type="OrthoDB" id="392571at2759"/>
<dbReference type="EMBL" id="VXAG01003968">
    <property type="protein sequence ID" value="NXJ87038.1"/>
    <property type="molecule type" value="Genomic_DNA"/>
</dbReference>
<evidence type="ECO:0000313" key="9">
    <source>
        <dbReference type="EMBL" id="NXJ87038.1"/>
    </source>
</evidence>
<evidence type="ECO:0000256" key="6">
    <source>
        <dbReference type="ARBA" id="ARBA00023239"/>
    </source>
</evidence>
<name>A0A7L0EVT3_TROML</name>
<evidence type="ECO:0000256" key="5">
    <source>
        <dbReference type="ARBA" id="ARBA00022898"/>
    </source>
</evidence>
<dbReference type="InterPro" id="IPR021115">
    <property type="entry name" value="Pyridoxal-P_BS"/>
</dbReference>
<reference evidence="9 10" key="1">
    <citation type="submission" date="2019-09" db="EMBL/GenBank/DDBJ databases">
        <title>Bird 10,000 Genomes (B10K) Project - Family phase.</title>
        <authorList>
            <person name="Zhang G."/>
        </authorList>
    </citation>
    <scope>NUCLEOTIDE SEQUENCE [LARGE SCALE GENOMIC DNA]</scope>
    <source>
        <strain evidence="9">B10K-DU-007-40</strain>
        <tissue evidence="9">Mixed tissue sample</tissue>
    </source>
</reference>
<dbReference type="InterPro" id="IPR015424">
    <property type="entry name" value="PyrdxlP-dep_Trfase"/>
</dbReference>
<sequence>HPRFFNQLFSGLDHHALAGRFITETLNTSQYTYEIAPVFVLMEDVVLAKLRELVGWSDGDGIFAPGGSMSNMYAMNVARFRRFPESRCKGSRALPPLVLFTSRESHYSLQKGAAFLGIGTDNVRLVGTDERGKMIPEELEKEIQRAKAEGMEPFFVCATAGTTVLGAFDPLGSVADVCQRHGLWLHVDAAWGGSALLSDKHRHLLAGIERRVNPLLKRARNSPADSVAWNPHKMLTVGLQCSAFLLRDSSVSPDGLLQRCFGAGATYLFQPDKFYDVAYDTGDKTPQCGRRVDCLKLWLLWKAVGTQGLARRVERAFAYTRYLTEEVKRRDGFQLVLEPEFINLCFWFVPPSLRGREGSPDYWPRLGKVAPAIKERMMKKGSMLVSYQPHGARVNFFRQIVTNPAVTKADLDFFLEEIERLGRDL</sequence>
<dbReference type="Pfam" id="PF00282">
    <property type="entry name" value="Pyridoxal_deC"/>
    <property type="match status" value="1"/>
</dbReference>